<comment type="caution">
    <text evidence="2">The sequence shown here is derived from an EMBL/GenBank/DDBJ whole genome shotgun (WGS) entry which is preliminary data.</text>
</comment>
<accession>A0A4C1XW94</accession>
<gene>
    <name evidence="2" type="ORF">EVAR_85644_1</name>
</gene>
<evidence type="ECO:0000313" key="2">
    <source>
        <dbReference type="EMBL" id="GBP66497.1"/>
    </source>
</evidence>
<evidence type="ECO:0000256" key="1">
    <source>
        <dbReference type="SAM" id="MobiDB-lite"/>
    </source>
</evidence>
<evidence type="ECO:0000313" key="3">
    <source>
        <dbReference type="Proteomes" id="UP000299102"/>
    </source>
</evidence>
<name>A0A4C1XW94_EUMVA</name>
<sequence>MPISYILSRITVPRCGRPSGARSAAAQLVIHPARASGAHRCAVNAKAISDRGRGRPRARRHASEWSLITFFVHNCGLLITHRYLQNPGRTETRAEQVRSRVRGGAGGTLVQRPTRAGVGRAGSCATT</sequence>
<organism evidence="2 3">
    <name type="scientific">Eumeta variegata</name>
    <name type="common">Bagworm moth</name>
    <name type="synonym">Eumeta japonica</name>
    <dbReference type="NCBI Taxonomy" id="151549"/>
    <lineage>
        <taxon>Eukaryota</taxon>
        <taxon>Metazoa</taxon>
        <taxon>Ecdysozoa</taxon>
        <taxon>Arthropoda</taxon>
        <taxon>Hexapoda</taxon>
        <taxon>Insecta</taxon>
        <taxon>Pterygota</taxon>
        <taxon>Neoptera</taxon>
        <taxon>Endopterygota</taxon>
        <taxon>Lepidoptera</taxon>
        <taxon>Glossata</taxon>
        <taxon>Ditrysia</taxon>
        <taxon>Tineoidea</taxon>
        <taxon>Psychidae</taxon>
        <taxon>Oiketicinae</taxon>
        <taxon>Eumeta</taxon>
    </lineage>
</organism>
<protein>
    <submittedName>
        <fullName evidence="2">Uncharacterized protein</fullName>
    </submittedName>
</protein>
<dbReference type="AlphaFoldDB" id="A0A4C1XW94"/>
<feature type="region of interest" description="Disordered" evidence="1">
    <location>
        <begin position="105"/>
        <end position="127"/>
    </location>
</feature>
<dbReference type="EMBL" id="BGZK01000958">
    <property type="protein sequence ID" value="GBP66497.1"/>
    <property type="molecule type" value="Genomic_DNA"/>
</dbReference>
<proteinExistence type="predicted"/>
<reference evidence="2 3" key="1">
    <citation type="journal article" date="2019" name="Commun. Biol.">
        <title>The bagworm genome reveals a unique fibroin gene that provides high tensile strength.</title>
        <authorList>
            <person name="Kono N."/>
            <person name="Nakamura H."/>
            <person name="Ohtoshi R."/>
            <person name="Tomita M."/>
            <person name="Numata K."/>
            <person name="Arakawa K."/>
        </authorList>
    </citation>
    <scope>NUCLEOTIDE SEQUENCE [LARGE SCALE GENOMIC DNA]</scope>
</reference>
<keyword evidence="3" id="KW-1185">Reference proteome</keyword>
<dbReference type="Proteomes" id="UP000299102">
    <property type="component" value="Unassembled WGS sequence"/>
</dbReference>